<evidence type="ECO:0000256" key="10">
    <source>
        <dbReference type="SAM" id="Phobius"/>
    </source>
</evidence>
<evidence type="ECO:0000259" key="14">
    <source>
        <dbReference type="Pfam" id="PF25967"/>
    </source>
</evidence>
<dbReference type="InterPro" id="IPR058627">
    <property type="entry name" value="MdtA-like_C"/>
</dbReference>
<dbReference type="Gene3D" id="2.40.30.170">
    <property type="match status" value="1"/>
</dbReference>
<feature type="transmembrane region" description="Helical" evidence="10">
    <location>
        <begin position="7"/>
        <end position="26"/>
    </location>
</feature>
<dbReference type="EMBL" id="JBBBOO010000003">
    <property type="protein sequence ID" value="MEI7063086.1"/>
    <property type="molecule type" value="Genomic_DNA"/>
</dbReference>
<evidence type="ECO:0000259" key="11">
    <source>
        <dbReference type="Pfam" id="PF25876"/>
    </source>
</evidence>
<feature type="compositionally biased region" description="Polar residues" evidence="9">
    <location>
        <begin position="34"/>
        <end position="43"/>
    </location>
</feature>
<evidence type="ECO:0000256" key="9">
    <source>
        <dbReference type="SAM" id="MobiDB-lite"/>
    </source>
</evidence>
<feature type="domain" description="Multidrug resistance protein MdtA-like C-terminal permuted SH3" evidence="14">
    <location>
        <begin position="320"/>
        <end position="381"/>
    </location>
</feature>
<dbReference type="Pfam" id="PF25917">
    <property type="entry name" value="BSH_RND"/>
    <property type="match status" value="1"/>
</dbReference>
<feature type="domain" description="Multidrug resistance protein MdtA-like beta-barrel" evidence="13">
    <location>
        <begin position="233"/>
        <end position="317"/>
    </location>
</feature>
<evidence type="ECO:0000256" key="8">
    <source>
        <dbReference type="HAMAP-Rule" id="MF_01422"/>
    </source>
</evidence>
<keyword evidence="3 8" id="KW-0813">Transport</keyword>
<comment type="subcellular location">
    <subcellularLocation>
        <location evidence="8">Cell inner membrane</location>
        <topology evidence="8">Peripheral membrane protein</topology>
    </subcellularLocation>
    <subcellularLocation>
        <location evidence="1">Cell membrane</location>
    </subcellularLocation>
</comment>
<comment type="caution">
    <text evidence="15">The sequence shown here is derived from an EMBL/GenBank/DDBJ whole genome shotgun (WGS) entry which is preliminary data.</text>
</comment>
<keyword evidence="10" id="KW-1133">Transmembrane helix</keyword>
<sequence>MNAARLFRFLILVIVIAAALFAWRYFRPSQSESANEATTSQQASRQGQNRNGSGRRGSTAPPPVQAAFSASSNVPYYLSGLGTVTAANTVTVHSRVTGQLMAIHFQEGQQVKEGELLAEIDPRPFQVALTQAQGQLAKDQALLINARQDLARYQQLSKTSLVSGQQLDTQESLVRQYEATVKSDQGSVASAQLQLDYSRITAPFSGRVGLRQIDIGNYVTSTDNLLVLTQTHPIDAVFTVPEGDIPTVLKAQKSGQPVLVEAWDRASQRLLSQGRLLSMDNQIDATTGTIKLKARFDNTDDALFPNQFVNIKMKVDTLQNVVVAPSSAIQMGNEGRFVWVLNDKDHVSKHLVTTGIQYGQQTVVANGLNAGERVVTDGIDRLTEGAQVEVLAPVAADAKSTAGTEKPQREKSQPKAEKS</sequence>
<evidence type="ECO:0000256" key="5">
    <source>
        <dbReference type="ARBA" id="ARBA00022519"/>
    </source>
</evidence>
<dbReference type="NCBIfam" id="TIGR01730">
    <property type="entry name" value="RND_mfp"/>
    <property type="match status" value="1"/>
</dbReference>
<evidence type="ECO:0000259" key="13">
    <source>
        <dbReference type="Pfam" id="PF25944"/>
    </source>
</evidence>
<dbReference type="InterPro" id="IPR006143">
    <property type="entry name" value="RND_pump_MFP"/>
</dbReference>
<dbReference type="Gene3D" id="2.40.420.20">
    <property type="match status" value="1"/>
</dbReference>
<proteinExistence type="inferred from homology"/>
<evidence type="ECO:0000259" key="12">
    <source>
        <dbReference type="Pfam" id="PF25917"/>
    </source>
</evidence>
<dbReference type="InterPro" id="IPR058625">
    <property type="entry name" value="MdtA-like_BSH"/>
</dbReference>
<dbReference type="InterPro" id="IPR022824">
    <property type="entry name" value="Multidrug-R_MdtA"/>
</dbReference>
<dbReference type="Gene3D" id="1.10.287.470">
    <property type="entry name" value="Helix hairpin bin"/>
    <property type="match status" value="1"/>
</dbReference>
<reference evidence="15 16" key="1">
    <citation type="submission" date="2024-03" db="EMBL/GenBank/DDBJ databases">
        <title>Analysis of soft rot Pectobacteriaceae population diversity in US potato growing regions between 2016 and 2022.</title>
        <authorList>
            <person name="Ma X."/>
            <person name="Zhang X."/>
            <person name="Stodghill P."/>
            <person name="Rioux R."/>
            <person name="Babler B."/>
            <person name="Shrestha S."/>
            <person name="Babler B."/>
            <person name="Rivedal H."/>
            <person name="Frost K."/>
            <person name="Hao J."/>
            <person name="Secor G."/>
            <person name="Swingle B."/>
        </authorList>
    </citation>
    <scope>NUCLEOTIDE SEQUENCE [LARGE SCALE GENOMIC DNA]</scope>
    <source>
        <strain evidence="15 16">SR64</strain>
    </source>
</reference>
<dbReference type="RefSeq" id="WP_226051502.1">
    <property type="nucleotide sequence ID" value="NZ_CP161827.1"/>
</dbReference>
<evidence type="ECO:0000256" key="3">
    <source>
        <dbReference type="ARBA" id="ARBA00022448"/>
    </source>
</evidence>
<dbReference type="PANTHER" id="PTHR30469:SF12">
    <property type="entry name" value="MULTIDRUG RESISTANCE PROTEIN MDTA"/>
    <property type="match status" value="1"/>
</dbReference>
<evidence type="ECO:0000256" key="6">
    <source>
        <dbReference type="ARBA" id="ARBA00022729"/>
    </source>
</evidence>
<feature type="domain" description="Multidrug resistance protein MdtA-like barrel-sandwich hybrid" evidence="12">
    <location>
        <begin position="88"/>
        <end position="228"/>
    </location>
</feature>
<comment type="subunit">
    <text evidence="8">Part of a tripartite efflux system composed of MdtA, MdtB and MdtC.</text>
</comment>
<evidence type="ECO:0000256" key="1">
    <source>
        <dbReference type="ARBA" id="ARBA00004236"/>
    </source>
</evidence>
<dbReference type="NCBIfam" id="NF008589">
    <property type="entry name" value="PRK11556.1"/>
    <property type="match status" value="1"/>
</dbReference>
<keyword evidence="6" id="KW-0732">Signal</keyword>
<gene>
    <name evidence="8" type="primary">mdtA</name>
    <name evidence="15" type="ORF">WCU84_05330</name>
</gene>
<feature type="region of interest" description="Disordered" evidence="9">
    <location>
        <begin position="395"/>
        <end position="419"/>
    </location>
</feature>
<accession>A0ABU8JHZ3</accession>
<dbReference type="Pfam" id="PF25876">
    <property type="entry name" value="HH_MFP_RND"/>
    <property type="match status" value="1"/>
</dbReference>
<dbReference type="HAMAP" id="MF_01422">
    <property type="entry name" value="MdtA"/>
    <property type="match status" value="1"/>
</dbReference>
<feature type="region of interest" description="Disordered" evidence="9">
    <location>
        <begin position="34"/>
        <end position="65"/>
    </location>
</feature>
<keyword evidence="5 8" id="KW-0997">Cell inner membrane</keyword>
<feature type="compositionally biased region" description="Basic and acidic residues" evidence="9">
    <location>
        <begin position="406"/>
        <end position="419"/>
    </location>
</feature>
<evidence type="ECO:0000313" key="15">
    <source>
        <dbReference type="EMBL" id="MEI7063086.1"/>
    </source>
</evidence>
<comment type="similarity">
    <text evidence="2 8">Belongs to the membrane fusion protein (MFP) (TC 8.A.1) family.</text>
</comment>
<evidence type="ECO:0000256" key="7">
    <source>
        <dbReference type="ARBA" id="ARBA00023136"/>
    </source>
</evidence>
<keyword evidence="10" id="KW-0812">Transmembrane</keyword>
<keyword evidence="16" id="KW-1185">Reference proteome</keyword>
<feature type="compositionally biased region" description="Low complexity" evidence="9">
    <location>
        <begin position="44"/>
        <end position="58"/>
    </location>
</feature>
<dbReference type="InterPro" id="IPR058624">
    <property type="entry name" value="MdtA-like_HH"/>
</dbReference>
<organism evidence="15 16">
    <name type="scientific">Dickeya chrysanthemi</name>
    <name type="common">Pectobacterium chrysanthemi</name>
    <name type="synonym">Erwinia chrysanthemi</name>
    <dbReference type="NCBI Taxonomy" id="556"/>
    <lineage>
        <taxon>Bacteria</taxon>
        <taxon>Pseudomonadati</taxon>
        <taxon>Pseudomonadota</taxon>
        <taxon>Gammaproteobacteria</taxon>
        <taxon>Enterobacterales</taxon>
        <taxon>Pectobacteriaceae</taxon>
        <taxon>Dickeya</taxon>
    </lineage>
</organism>
<dbReference type="Pfam" id="PF25944">
    <property type="entry name" value="Beta-barrel_RND"/>
    <property type="match status" value="1"/>
</dbReference>
<dbReference type="InterPro" id="IPR058626">
    <property type="entry name" value="MdtA-like_b-barrel"/>
</dbReference>
<dbReference type="Proteomes" id="UP001359469">
    <property type="component" value="Unassembled WGS sequence"/>
</dbReference>
<evidence type="ECO:0000256" key="2">
    <source>
        <dbReference type="ARBA" id="ARBA00009477"/>
    </source>
</evidence>
<protein>
    <recommendedName>
        <fullName evidence="8">Multidrug resistance protein MdtA</fullName>
    </recommendedName>
    <alternativeName>
        <fullName evidence="8">Multidrug transporter MdtA</fullName>
    </alternativeName>
</protein>
<feature type="domain" description="Multidrug resistance protein MdtA-like alpha-helical hairpin" evidence="11">
    <location>
        <begin position="129"/>
        <end position="198"/>
    </location>
</feature>
<dbReference type="Gene3D" id="2.40.50.100">
    <property type="match status" value="1"/>
</dbReference>
<dbReference type="SUPFAM" id="SSF111369">
    <property type="entry name" value="HlyD-like secretion proteins"/>
    <property type="match status" value="1"/>
</dbReference>
<keyword evidence="4 8" id="KW-1003">Cell membrane</keyword>
<name>A0ABU8JHZ3_DICCH</name>
<dbReference type="PANTHER" id="PTHR30469">
    <property type="entry name" value="MULTIDRUG RESISTANCE PROTEIN MDTA"/>
    <property type="match status" value="1"/>
</dbReference>
<dbReference type="Pfam" id="PF25967">
    <property type="entry name" value="RND-MFP_C"/>
    <property type="match status" value="1"/>
</dbReference>
<evidence type="ECO:0000313" key="16">
    <source>
        <dbReference type="Proteomes" id="UP001359469"/>
    </source>
</evidence>
<evidence type="ECO:0000256" key="4">
    <source>
        <dbReference type="ARBA" id="ARBA00022475"/>
    </source>
</evidence>
<keyword evidence="7 8" id="KW-0472">Membrane</keyword>